<accession>A0ABY9IFR9</accession>
<reference evidence="2 3" key="1">
    <citation type="submission" date="2023-03" db="EMBL/GenBank/DDBJ databases">
        <title>Isolation and description of six Streptomyces strains from soil environments, able to metabolize different microbial glucans.</title>
        <authorList>
            <person name="Widen T."/>
            <person name="Larsbrink J."/>
        </authorList>
    </citation>
    <scope>NUCLEOTIDE SEQUENCE [LARGE SCALE GENOMIC DNA]</scope>
    <source>
        <strain evidence="2 3">Mut2</strain>
        <plasmid evidence="2 3">unnamed2</plasmid>
    </source>
</reference>
<geneLocation type="plasmid" evidence="2 3">
    <name>unnamed2</name>
</geneLocation>
<keyword evidence="3" id="KW-1185">Reference proteome</keyword>
<dbReference type="InterPro" id="IPR036188">
    <property type="entry name" value="FAD/NAD-bd_sf"/>
</dbReference>
<dbReference type="PANTHER" id="PTHR43734">
    <property type="entry name" value="PHYTOENE DESATURASE"/>
    <property type="match status" value="1"/>
</dbReference>
<name>A0ABY9IFR9_9ACTN</name>
<dbReference type="InterPro" id="IPR002937">
    <property type="entry name" value="Amino_oxidase"/>
</dbReference>
<dbReference type="Gene3D" id="3.50.50.60">
    <property type="entry name" value="FAD/NAD(P)-binding domain"/>
    <property type="match status" value="1"/>
</dbReference>
<feature type="domain" description="Amine oxidase" evidence="1">
    <location>
        <begin position="46"/>
        <end position="152"/>
    </location>
</feature>
<evidence type="ECO:0000313" key="2">
    <source>
        <dbReference type="EMBL" id="WLQ45670.1"/>
    </source>
</evidence>
<evidence type="ECO:0000259" key="1">
    <source>
        <dbReference type="Pfam" id="PF01593"/>
    </source>
</evidence>
<keyword evidence="2" id="KW-0614">Plasmid</keyword>
<dbReference type="Proteomes" id="UP001229952">
    <property type="component" value="Plasmid unnamed2"/>
</dbReference>
<gene>
    <name evidence="2" type="ORF">P8A22_38230</name>
</gene>
<proteinExistence type="predicted"/>
<dbReference type="SUPFAM" id="SSF51905">
    <property type="entry name" value="FAD/NAD(P)-binding domain"/>
    <property type="match status" value="1"/>
</dbReference>
<dbReference type="EMBL" id="CP120994">
    <property type="protein sequence ID" value="WLQ45670.1"/>
    <property type="molecule type" value="Genomic_DNA"/>
</dbReference>
<organism evidence="2 3">
    <name type="scientific">Streptomyces laculatispora</name>
    <dbReference type="NCBI Taxonomy" id="887464"/>
    <lineage>
        <taxon>Bacteria</taxon>
        <taxon>Bacillati</taxon>
        <taxon>Actinomycetota</taxon>
        <taxon>Actinomycetes</taxon>
        <taxon>Kitasatosporales</taxon>
        <taxon>Streptomycetaceae</taxon>
        <taxon>Streptomyces</taxon>
    </lineage>
</organism>
<protein>
    <submittedName>
        <fullName evidence="2">FAD-dependent oxidoreductase</fullName>
    </submittedName>
</protein>
<dbReference type="Pfam" id="PF01593">
    <property type="entry name" value="Amino_oxidase"/>
    <property type="match status" value="1"/>
</dbReference>
<sequence length="218" mass="23958">MYGTWCRNLSKTIICARRSLPFPAGGRQPVCDVINLYADPRAGAPVGRLVRPGGTGALVQGLVKLFTDLGGEIELNAKVTRLDTQGDKISGVTLANGRHIPARAVASNADVVHTYSNLLGHHPRGVAQAASLRRKRMSNSLFVLYFGVNHHHSQLAHHTVCFGPRYKGLIEDIFKRDSSRTTSRSICTRRASPIRRWRRRAAAAITCSPRCRTLAPRT</sequence>
<evidence type="ECO:0000313" key="3">
    <source>
        <dbReference type="Proteomes" id="UP001229952"/>
    </source>
</evidence>
<dbReference type="PANTHER" id="PTHR43734:SF3">
    <property type="entry name" value="B-CAROTENE KETOLASE"/>
    <property type="match status" value="1"/>
</dbReference>